<evidence type="ECO:0000256" key="2">
    <source>
        <dbReference type="ARBA" id="ARBA00022741"/>
    </source>
</evidence>
<evidence type="ECO:0000313" key="5">
    <source>
        <dbReference type="EMBL" id="QBX36042.1"/>
    </source>
</evidence>
<dbReference type="InterPro" id="IPR003593">
    <property type="entry name" value="AAA+_ATPase"/>
</dbReference>
<dbReference type="SUPFAM" id="SSF50331">
    <property type="entry name" value="MOP-like"/>
    <property type="match status" value="1"/>
</dbReference>
<proteinExistence type="predicted"/>
<dbReference type="KEGG" id="plia:E4191_03550"/>
<gene>
    <name evidence="5" type="ORF">E4191_03550</name>
</gene>
<organism evidence="5 6">
    <name type="scientific">Paracoccus liaowanqingii</name>
    <dbReference type="NCBI Taxonomy" id="2560053"/>
    <lineage>
        <taxon>Bacteria</taxon>
        <taxon>Pseudomonadati</taxon>
        <taxon>Pseudomonadota</taxon>
        <taxon>Alphaproteobacteria</taxon>
        <taxon>Rhodobacterales</taxon>
        <taxon>Paracoccaceae</taxon>
        <taxon>Paracoccus</taxon>
    </lineage>
</organism>
<name>A0A4V1BJE8_9RHOB</name>
<keyword evidence="3 5" id="KW-0067">ATP-binding</keyword>
<dbReference type="PANTHER" id="PTHR42781">
    <property type="entry name" value="SPERMIDINE/PUTRESCINE IMPORT ATP-BINDING PROTEIN POTA"/>
    <property type="match status" value="1"/>
</dbReference>
<feature type="domain" description="ABC transporter" evidence="4">
    <location>
        <begin position="7"/>
        <end position="237"/>
    </location>
</feature>
<dbReference type="SMART" id="SM00382">
    <property type="entry name" value="AAA"/>
    <property type="match status" value="1"/>
</dbReference>
<dbReference type="InterPro" id="IPR003439">
    <property type="entry name" value="ABC_transporter-like_ATP-bd"/>
</dbReference>
<accession>A0A4V1BJE8</accession>
<dbReference type="InterPro" id="IPR027417">
    <property type="entry name" value="P-loop_NTPase"/>
</dbReference>
<dbReference type="SUPFAM" id="SSF52540">
    <property type="entry name" value="P-loop containing nucleoside triphosphate hydrolases"/>
    <property type="match status" value="1"/>
</dbReference>
<dbReference type="PROSITE" id="PS00211">
    <property type="entry name" value="ABC_TRANSPORTER_1"/>
    <property type="match status" value="1"/>
</dbReference>
<dbReference type="RefSeq" id="WP_135314304.1">
    <property type="nucleotide sequence ID" value="NZ_CP038439.1"/>
</dbReference>
<evidence type="ECO:0000256" key="1">
    <source>
        <dbReference type="ARBA" id="ARBA00022448"/>
    </source>
</evidence>
<dbReference type="AlphaFoldDB" id="A0A4V1BJE8"/>
<keyword evidence="1" id="KW-0813">Transport</keyword>
<dbReference type="PANTHER" id="PTHR42781:SF4">
    <property type="entry name" value="SPERMIDINE_PUTRESCINE IMPORT ATP-BINDING PROTEIN POTA"/>
    <property type="match status" value="1"/>
</dbReference>
<dbReference type="Gene3D" id="2.40.50.100">
    <property type="match status" value="1"/>
</dbReference>
<protein>
    <submittedName>
        <fullName evidence="5">ABC transporter ATP-binding protein</fullName>
    </submittedName>
</protein>
<reference evidence="6" key="1">
    <citation type="submission" date="2019-03" db="EMBL/GenBank/DDBJ databases">
        <authorList>
            <person name="Li J."/>
        </authorList>
    </citation>
    <scope>NUCLEOTIDE SEQUENCE [LARGE SCALE GENOMIC DNA]</scope>
    <source>
        <strain evidence="6">2251</strain>
    </source>
</reference>
<keyword evidence="2" id="KW-0547">Nucleotide-binding</keyword>
<dbReference type="InterPro" id="IPR017871">
    <property type="entry name" value="ABC_transporter-like_CS"/>
</dbReference>
<dbReference type="GO" id="GO:0043190">
    <property type="term" value="C:ATP-binding cassette (ABC) transporter complex"/>
    <property type="evidence" value="ECO:0007669"/>
    <property type="project" value="InterPro"/>
</dbReference>
<dbReference type="InterPro" id="IPR050093">
    <property type="entry name" value="ABC_SmlMolc_Importer"/>
</dbReference>
<dbReference type="Gene3D" id="3.40.50.300">
    <property type="entry name" value="P-loop containing nucleotide triphosphate hydrolases"/>
    <property type="match status" value="1"/>
</dbReference>
<dbReference type="GO" id="GO:0005524">
    <property type="term" value="F:ATP binding"/>
    <property type="evidence" value="ECO:0007669"/>
    <property type="project" value="UniProtKB-KW"/>
</dbReference>
<evidence type="ECO:0000256" key="3">
    <source>
        <dbReference type="ARBA" id="ARBA00022840"/>
    </source>
</evidence>
<dbReference type="Pfam" id="PF00005">
    <property type="entry name" value="ABC_tran"/>
    <property type="match status" value="1"/>
</dbReference>
<sequence>MSEQSRIDIRNVTKAFGSVKAVNNVDLTIEGGSYCSMIGPSGCGKTTLLRMIAGHETPTSGTITIGGEDVTHARTGSRGTALMFQNYALFPHLSLTDNVAFSLRVKGVDTDNRRTQAKEMLDRVQLGHLADRLPSELSGGQQQRVALARALITNPKVLLLDEPLSALDEFLRLRMRVELKRLQNELGITFIHVTHTQPEAIALADQVVVMDHGLIEQAASPRDIYNRPHSPYVARFMGGQNVLTGKVTGVGEDGMARVEGKGGFNFGVRPLDRVQTGQDMRFSVRRDRIRLGSAAGARDCLSGTVTNTEYQGTFVKIALDTGEREEFIIYLDVEAYFERPIHVGELVHAEWDAFLNHHLVGLNNSTGSPHED</sequence>
<evidence type="ECO:0000313" key="6">
    <source>
        <dbReference type="Proteomes" id="UP000296374"/>
    </source>
</evidence>
<dbReference type="EMBL" id="CP038439">
    <property type="protein sequence ID" value="QBX36042.1"/>
    <property type="molecule type" value="Genomic_DNA"/>
</dbReference>
<dbReference type="GO" id="GO:0022857">
    <property type="term" value="F:transmembrane transporter activity"/>
    <property type="evidence" value="ECO:0007669"/>
    <property type="project" value="InterPro"/>
</dbReference>
<dbReference type="Pfam" id="PF08402">
    <property type="entry name" value="TOBE_2"/>
    <property type="match status" value="1"/>
</dbReference>
<dbReference type="GO" id="GO:0016887">
    <property type="term" value="F:ATP hydrolysis activity"/>
    <property type="evidence" value="ECO:0007669"/>
    <property type="project" value="InterPro"/>
</dbReference>
<dbReference type="InterPro" id="IPR013611">
    <property type="entry name" value="Transp-assoc_OB_typ2"/>
</dbReference>
<dbReference type="InterPro" id="IPR008995">
    <property type="entry name" value="Mo/tungstate-bd_C_term_dom"/>
</dbReference>
<dbReference type="Proteomes" id="UP000296374">
    <property type="component" value="Chromosome"/>
</dbReference>
<evidence type="ECO:0000259" key="4">
    <source>
        <dbReference type="PROSITE" id="PS50893"/>
    </source>
</evidence>
<dbReference type="FunFam" id="3.40.50.300:FF:000425">
    <property type="entry name" value="Probable ABC transporter, ATP-binding subunit"/>
    <property type="match status" value="1"/>
</dbReference>
<dbReference type="PROSITE" id="PS50893">
    <property type="entry name" value="ABC_TRANSPORTER_2"/>
    <property type="match status" value="1"/>
</dbReference>
<dbReference type="GO" id="GO:0015697">
    <property type="term" value="P:quaternary ammonium group transport"/>
    <property type="evidence" value="ECO:0007669"/>
    <property type="project" value="UniProtKB-ARBA"/>
</dbReference>